<accession>A0A5A7NPT3</accession>
<evidence type="ECO:0000259" key="10">
    <source>
        <dbReference type="Pfam" id="PF17764"/>
    </source>
</evidence>
<proteinExistence type="inferred from homology"/>
<comment type="similarity">
    <text evidence="8">Belongs to the helicase family. PriA subfamily.</text>
</comment>
<evidence type="ECO:0000256" key="4">
    <source>
        <dbReference type="ARBA" id="ARBA00022741"/>
    </source>
</evidence>
<dbReference type="GO" id="GO:0006302">
    <property type="term" value="P:double-strand break repair"/>
    <property type="evidence" value="ECO:0007669"/>
    <property type="project" value="InterPro"/>
</dbReference>
<name>A0A5A7NPT3_9MICC</name>
<dbReference type="InterPro" id="IPR041222">
    <property type="entry name" value="PriA_3primeBD"/>
</dbReference>
<keyword evidence="7 8" id="KW-0238">DNA-binding</keyword>
<sequence>MDSNRQALIPGQDGQPGPVLSGPVLSGPVLPGLEPPEPDLPDLKLPGLELPGLELPGAGGAGSTGFPADAAEVDPVARVVLETPVPHLDRPFDYLVPRELAATALPGVRVKVRFGGQELPGFIVERRSGSEPGVRLQPLRTIVSAERVLRPDVLSLCEAVAARYAGTVSDVLRSAVPPRMARVEREPPGDPVPVVPGPGPLLLPEYDGGAAFAAALAAGASPRAVATVLPNQPGGWPALVAEAVGACLRSGRGAVVVVPDARDLSRLCTVLDDAFGEGSYARLSADDGATPRYRSFLRVSRGTVRLAVGTRNAAFAPVHDPGLFVVWEDHDSSHAEPRAPYHHAREALLLRASQAGAGLLLLAHGRSAEAQRLVLAGWASELAPPRSVLRAAAPRVVASSDSFEQERDPLLHAARLPRVAWQAARDALERGPVLVQVARTGFVPALRCQRCGEPARCLRCTGPLGYRDAHSAPDCRWCGGHAPGWSCPACGGTRLRASTIGADRTAEELGRAFPQVPVVSATGASPRDSVPARPALVVATPGAEPVAEGGYAAVLLLDGDRMLARDGLRTGEEVLHRWMSAAALARPSREGGTVVAAAQDSDPLRALVRWDPAAYAERELALRRELGLPPAVRTAVVTGPAEAADRFVGGLALPEGVRVNGPVLEEDGHRWLLFFGYADGASVTAELRRRKAVSSAAREPVVHVRIDPDDVL</sequence>
<keyword evidence="2 8" id="KW-0235">DNA replication</keyword>
<dbReference type="HAMAP" id="MF_00983">
    <property type="entry name" value="PriA"/>
    <property type="match status" value="1"/>
</dbReference>
<evidence type="ECO:0000313" key="12">
    <source>
        <dbReference type="Proteomes" id="UP000325307"/>
    </source>
</evidence>
<gene>
    <name evidence="8 11" type="primary">priA</name>
    <name evidence="11" type="ORF">NCCP1664_06590</name>
</gene>
<evidence type="ECO:0000256" key="5">
    <source>
        <dbReference type="ARBA" id="ARBA00022833"/>
    </source>
</evidence>
<keyword evidence="3 8" id="KW-0479">Metal-binding</keyword>
<feature type="binding site" evidence="8">
    <location>
        <position position="475"/>
    </location>
    <ligand>
        <name>Zn(2+)</name>
        <dbReference type="ChEBI" id="CHEBI:29105"/>
        <label>2</label>
    </ligand>
</feature>
<comment type="cofactor">
    <cofactor evidence="8">
        <name>Zn(2+)</name>
        <dbReference type="ChEBI" id="CHEBI:29105"/>
    </cofactor>
    <text evidence="8">Binds 2 zinc ions per subunit.</text>
</comment>
<keyword evidence="4 8" id="KW-0547">Nucleotide-binding</keyword>
<dbReference type="PANTHER" id="PTHR30580">
    <property type="entry name" value="PRIMOSOMAL PROTEIN N"/>
    <property type="match status" value="1"/>
</dbReference>
<dbReference type="GO" id="GO:0003677">
    <property type="term" value="F:DNA binding"/>
    <property type="evidence" value="ECO:0007669"/>
    <property type="project" value="UniProtKB-UniRule"/>
</dbReference>
<dbReference type="EMBL" id="BKDJ01000002">
    <property type="protein sequence ID" value="GER22162.1"/>
    <property type="molecule type" value="Genomic_DNA"/>
</dbReference>
<feature type="binding site" evidence="8">
    <location>
        <position position="448"/>
    </location>
    <ligand>
        <name>Zn(2+)</name>
        <dbReference type="ChEBI" id="CHEBI:29105"/>
        <label>1</label>
    </ligand>
</feature>
<keyword evidence="12" id="KW-1185">Reference proteome</keyword>
<evidence type="ECO:0000256" key="6">
    <source>
        <dbReference type="ARBA" id="ARBA00022840"/>
    </source>
</evidence>
<feature type="compositionally biased region" description="Low complexity" evidence="9">
    <location>
        <begin position="16"/>
        <end position="32"/>
    </location>
</feature>
<dbReference type="Gene3D" id="3.40.1440.60">
    <property type="entry name" value="PriA, 3(prime) DNA-binding domain"/>
    <property type="match status" value="1"/>
</dbReference>
<evidence type="ECO:0000256" key="2">
    <source>
        <dbReference type="ARBA" id="ARBA00022705"/>
    </source>
</evidence>
<dbReference type="Pfam" id="PF17764">
    <property type="entry name" value="PriA_3primeBD"/>
    <property type="match status" value="1"/>
</dbReference>
<dbReference type="Gene3D" id="3.40.50.300">
    <property type="entry name" value="P-loop containing nucleotide triphosphate hydrolases"/>
    <property type="match status" value="1"/>
</dbReference>
<keyword evidence="5 8" id="KW-0862">Zinc</keyword>
<feature type="region of interest" description="Disordered" evidence="9">
    <location>
        <begin position="1"/>
        <end position="66"/>
    </location>
</feature>
<dbReference type="GO" id="GO:0006270">
    <property type="term" value="P:DNA replication initiation"/>
    <property type="evidence" value="ECO:0007669"/>
    <property type="project" value="TreeGrafter"/>
</dbReference>
<dbReference type="Proteomes" id="UP000325307">
    <property type="component" value="Unassembled WGS sequence"/>
</dbReference>
<feature type="domain" description="Primosomal protein N' 3' DNA-binding" evidence="10">
    <location>
        <begin position="78"/>
        <end position="177"/>
    </location>
</feature>
<dbReference type="GO" id="GO:1990077">
    <property type="term" value="C:primosome complex"/>
    <property type="evidence" value="ECO:0007669"/>
    <property type="project" value="UniProtKB-UniRule"/>
</dbReference>
<dbReference type="InterPro" id="IPR005259">
    <property type="entry name" value="PriA"/>
</dbReference>
<evidence type="ECO:0000256" key="8">
    <source>
        <dbReference type="HAMAP-Rule" id="MF_00983"/>
    </source>
</evidence>
<feature type="binding site" evidence="8">
    <location>
        <position position="460"/>
    </location>
    <ligand>
        <name>Zn(2+)</name>
        <dbReference type="ChEBI" id="CHEBI:29105"/>
        <label>2</label>
    </ligand>
</feature>
<evidence type="ECO:0000256" key="1">
    <source>
        <dbReference type="ARBA" id="ARBA00022515"/>
    </source>
</evidence>
<dbReference type="GO" id="GO:0006269">
    <property type="term" value="P:DNA replication, synthesis of primer"/>
    <property type="evidence" value="ECO:0007669"/>
    <property type="project" value="UniProtKB-KW"/>
</dbReference>
<evidence type="ECO:0000256" key="7">
    <source>
        <dbReference type="ARBA" id="ARBA00023125"/>
    </source>
</evidence>
<dbReference type="GO" id="GO:0005524">
    <property type="term" value="F:ATP binding"/>
    <property type="evidence" value="ECO:0007669"/>
    <property type="project" value="UniProtKB-UniRule"/>
</dbReference>
<dbReference type="InterPro" id="IPR027417">
    <property type="entry name" value="P-loop_NTPase"/>
</dbReference>
<dbReference type="AlphaFoldDB" id="A0A5A7NPT3"/>
<dbReference type="GO" id="GO:0008270">
    <property type="term" value="F:zinc ion binding"/>
    <property type="evidence" value="ECO:0007669"/>
    <property type="project" value="UniProtKB-UniRule"/>
</dbReference>
<protein>
    <recommendedName>
        <fullName evidence="8">Probable replication restart protein PriA</fullName>
    </recommendedName>
    <alternativeName>
        <fullName evidence="8">Putative ATP-dependent DNA helicase PriA</fullName>
    </alternativeName>
</protein>
<organism evidence="11 12">
    <name type="scientific">Zafaria cholistanensis</name>
    <dbReference type="NCBI Taxonomy" id="1682741"/>
    <lineage>
        <taxon>Bacteria</taxon>
        <taxon>Bacillati</taxon>
        <taxon>Actinomycetota</taxon>
        <taxon>Actinomycetes</taxon>
        <taxon>Micrococcales</taxon>
        <taxon>Micrococcaceae</taxon>
        <taxon>Zafaria</taxon>
    </lineage>
</organism>
<dbReference type="GO" id="GO:0006310">
    <property type="term" value="P:DNA recombination"/>
    <property type="evidence" value="ECO:0007669"/>
    <property type="project" value="InterPro"/>
</dbReference>
<feature type="compositionally biased region" description="Low complexity" evidence="9">
    <location>
        <begin position="43"/>
        <end position="56"/>
    </location>
</feature>
<keyword evidence="6 8" id="KW-0067">ATP-binding</keyword>
<dbReference type="GO" id="GO:0043138">
    <property type="term" value="F:3'-5' DNA helicase activity"/>
    <property type="evidence" value="ECO:0007669"/>
    <property type="project" value="TreeGrafter"/>
</dbReference>
<dbReference type="RefSeq" id="WP_225873651.1">
    <property type="nucleotide sequence ID" value="NZ_BKDJ01000002.1"/>
</dbReference>
<feature type="binding site" evidence="8">
    <location>
        <position position="451"/>
    </location>
    <ligand>
        <name>Zn(2+)</name>
        <dbReference type="ChEBI" id="CHEBI:29105"/>
        <label>1</label>
    </ligand>
</feature>
<reference evidence="11 12" key="1">
    <citation type="submission" date="2019-09" db="EMBL/GenBank/DDBJ databases">
        <title>Arthrobacter zafarii sp. nov., a moderately thermotolerant and halotolerant actinobacterium isolated from Cholistan desert soil of Pakistan.</title>
        <authorList>
            <person name="Amin A."/>
            <person name="Ahmed I."/>
            <person name="Khalid N."/>
            <person name="Schumann P."/>
            <person name="Busse H.J."/>
            <person name="Khan I.U."/>
            <person name="Li S."/>
            <person name="Li W.J."/>
        </authorList>
    </citation>
    <scope>NUCLEOTIDE SEQUENCE [LARGE SCALE GENOMIC DNA]</scope>
    <source>
        <strain evidence="11 12">NCCP-1664</strain>
    </source>
</reference>
<feature type="binding site" evidence="8">
    <location>
        <position position="478"/>
    </location>
    <ligand>
        <name>Zn(2+)</name>
        <dbReference type="ChEBI" id="CHEBI:29105"/>
        <label>2</label>
    </ligand>
</feature>
<keyword evidence="1 8" id="KW-0639">Primosome</keyword>
<feature type="binding site" evidence="8">
    <location>
        <position position="490"/>
    </location>
    <ligand>
        <name>Zn(2+)</name>
        <dbReference type="ChEBI" id="CHEBI:29105"/>
        <label>1</label>
    </ligand>
</feature>
<dbReference type="InterPro" id="IPR042115">
    <property type="entry name" value="PriA_3primeBD_sf"/>
</dbReference>
<comment type="subunit">
    <text evidence="8">Component of the replication restart primosome.</text>
</comment>
<evidence type="ECO:0000313" key="11">
    <source>
        <dbReference type="EMBL" id="GER22162.1"/>
    </source>
</evidence>
<dbReference type="PANTHER" id="PTHR30580:SF0">
    <property type="entry name" value="PRIMOSOMAL PROTEIN N"/>
    <property type="match status" value="1"/>
</dbReference>
<comment type="caution">
    <text evidence="11">The sequence shown here is derived from an EMBL/GenBank/DDBJ whole genome shotgun (WGS) entry which is preliminary data.</text>
</comment>
<comment type="caution">
    <text evidence="8">As this protein does not have any detectable helicase domains, it probably does not have helicase activity.</text>
</comment>
<evidence type="ECO:0000256" key="9">
    <source>
        <dbReference type="SAM" id="MobiDB-lite"/>
    </source>
</evidence>
<feature type="binding site" evidence="8">
    <location>
        <position position="457"/>
    </location>
    <ligand>
        <name>Zn(2+)</name>
        <dbReference type="ChEBI" id="CHEBI:29105"/>
        <label>2</label>
    </ligand>
</feature>
<evidence type="ECO:0000256" key="3">
    <source>
        <dbReference type="ARBA" id="ARBA00022723"/>
    </source>
</evidence>
<comment type="function">
    <text evidence="8">Initiates the restart of stalled replication forks, which reloads the replicative helicase on sites other than the origin of replication. Recognizes and binds to abandoned replication forks and remodels them to uncover a helicase loading site. Promotes assembly of the primosome at these replication forks.</text>
</comment>
<feature type="binding site" evidence="8">
    <location>
        <position position="487"/>
    </location>
    <ligand>
        <name>Zn(2+)</name>
        <dbReference type="ChEBI" id="CHEBI:29105"/>
        <label>1</label>
    </ligand>
</feature>